<dbReference type="EMBL" id="LGCI01000010">
    <property type="protein sequence ID" value="KOY81174.1"/>
    <property type="molecule type" value="Genomic_DNA"/>
</dbReference>
<dbReference type="Gene3D" id="1.10.10.10">
    <property type="entry name" value="Winged helix-like DNA-binding domain superfamily/Winged helix DNA-binding domain"/>
    <property type="match status" value="1"/>
</dbReference>
<dbReference type="SUPFAM" id="SSF88946">
    <property type="entry name" value="Sigma2 domain of RNA polymerase sigma factors"/>
    <property type="match status" value="1"/>
</dbReference>
<dbReference type="Pfam" id="PF04542">
    <property type="entry name" value="Sigma70_r2"/>
    <property type="match status" value="1"/>
</dbReference>
<reference evidence="8 9" key="1">
    <citation type="submission" date="2015-07" db="EMBL/GenBank/DDBJ databases">
        <title>Genome sequencing project for genomic taxonomy and phylogenomics of Bacillus-like bacteria.</title>
        <authorList>
            <person name="Liu B."/>
            <person name="Wang J."/>
            <person name="Zhu Y."/>
            <person name="Liu G."/>
            <person name="Chen Q."/>
            <person name="Chen Z."/>
            <person name="Che J."/>
            <person name="Ge C."/>
            <person name="Shi H."/>
            <person name="Pan Z."/>
            <person name="Liu X."/>
        </authorList>
    </citation>
    <scope>NUCLEOTIDE SEQUENCE [LARGE SCALE GENOMIC DNA]</scope>
    <source>
        <strain evidence="8 9">DSM 54</strain>
    </source>
</reference>
<dbReference type="GO" id="GO:0006352">
    <property type="term" value="P:DNA-templated transcription initiation"/>
    <property type="evidence" value="ECO:0007669"/>
    <property type="project" value="InterPro"/>
</dbReference>
<dbReference type="GO" id="GO:0016987">
    <property type="term" value="F:sigma factor activity"/>
    <property type="evidence" value="ECO:0007669"/>
    <property type="project" value="UniProtKB-KW"/>
</dbReference>
<dbReference type="NCBIfam" id="TIGR02937">
    <property type="entry name" value="sigma70-ECF"/>
    <property type="match status" value="1"/>
</dbReference>
<evidence type="ECO:0000256" key="4">
    <source>
        <dbReference type="ARBA" id="ARBA00023125"/>
    </source>
</evidence>
<dbReference type="SUPFAM" id="SSF88659">
    <property type="entry name" value="Sigma3 and sigma4 domains of RNA polymerase sigma factors"/>
    <property type="match status" value="1"/>
</dbReference>
<accession>A0A0N0CV66</accession>
<evidence type="ECO:0000256" key="2">
    <source>
        <dbReference type="ARBA" id="ARBA00023015"/>
    </source>
</evidence>
<dbReference type="InterPro" id="IPR007627">
    <property type="entry name" value="RNA_pol_sigma70_r2"/>
</dbReference>
<dbReference type="Proteomes" id="UP000037977">
    <property type="component" value="Unassembled WGS sequence"/>
</dbReference>
<dbReference type="Gene3D" id="1.10.1740.10">
    <property type="match status" value="1"/>
</dbReference>
<keyword evidence="3" id="KW-0731">Sigma factor</keyword>
<evidence type="ECO:0000259" key="7">
    <source>
        <dbReference type="Pfam" id="PF08281"/>
    </source>
</evidence>
<dbReference type="RefSeq" id="WP_053996416.1">
    <property type="nucleotide sequence ID" value="NZ_CP065643.1"/>
</dbReference>
<dbReference type="STRING" id="33935.ADM90_18685"/>
<evidence type="ECO:0000259" key="6">
    <source>
        <dbReference type="Pfam" id="PF04542"/>
    </source>
</evidence>
<dbReference type="InterPro" id="IPR036388">
    <property type="entry name" value="WH-like_DNA-bd_sf"/>
</dbReference>
<dbReference type="AlphaFoldDB" id="A0A0N0CV66"/>
<keyword evidence="4" id="KW-0238">DNA-binding</keyword>
<dbReference type="InterPro" id="IPR014284">
    <property type="entry name" value="RNA_pol_sigma-70_dom"/>
</dbReference>
<dbReference type="InterPro" id="IPR013249">
    <property type="entry name" value="RNA_pol_sigma70_r4_t2"/>
</dbReference>
<keyword evidence="2" id="KW-0805">Transcription regulation</keyword>
<dbReference type="PATRIC" id="fig|33935.3.peg.2550"/>
<feature type="domain" description="RNA polymerase sigma factor 70 region 4 type 2" evidence="7">
    <location>
        <begin position="116"/>
        <end position="167"/>
    </location>
</feature>
<keyword evidence="5" id="KW-0804">Transcription</keyword>
<dbReference type="GO" id="GO:0003677">
    <property type="term" value="F:DNA binding"/>
    <property type="evidence" value="ECO:0007669"/>
    <property type="project" value="UniProtKB-KW"/>
</dbReference>
<gene>
    <name evidence="8" type="ORF">ADM90_18685</name>
</gene>
<name>A0A0N0CV66_9BACI</name>
<dbReference type="InterPro" id="IPR013324">
    <property type="entry name" value="RNA_pol_sigma_r3/r4-like"/>
</dbReference>
<comment type="similarity">
    <text evidence="1">Belongs to the sigma-70 factor family. ECF subfamily.</text>
</comment>
<evidence type="ECO:0000313" key="9">
    <source>
        <dbReference type="Proteomes" id="UP000037977"/>
    </source>
</evidence>
<dbReference type="InterPro" id="IPR039425">
    <property type="entry name" value="RNA_pol_sigma-70-like"/>
</dbReference>
<dbReference type="OrthoDB" id="9783788at2"/>
<proteinExistence type="inferred from homology"/>
<comment type="caution">
    <text evidence="8">The sequence shown here is derived from an EMBL/GenBank/DDBJ whole genome shotgun (WGS) entry which is preliminary data.</text>
</comment>
<sequence>MSIQNKQKLLAAQSFEEVLEAVQPMITSILSQLRIYKDFDDYRHIASIAVWQAWQKTDPSKGQFSAYIYATVKGEILKELSREKNYTVRVTIVDDDILNYIYEEQNEGDNQKHVIMLESLLSSLKQVERSILLLYYIEGYSHREIAEELGLSINAVTKRRARIVKKLQKQVFIIE</sequence>
<protein>
    <submittedName>
        <fullName evidence="8">Spore protein</fullName>
    </submittedName>
</protein>
<dbReference type="PANTHER" id="PTHR43133:SF8">
    <property type="entry name" value="RNA POLYMERASE SIGMA FACTOR HI_1459-RELATED"/>
    <property type="match status" value="1"/>
</dbReference>
<feature type="domain" description="RNA polymerase sigma-70 region 2" evidence="6">
    <location>
        <begin position="20"/>
        <end position="84"/>
    </location>
</feature>
<evidence type="ECO:0000256" key="3">
    <source>
        <dbReference type="ARBA" id="ARBA00023082"/>
    </source>
</evidence>
<dbReference type="InterPro" id="IPR013325">
    <property type="entry name" value="RNA_pol_sigma_r2"/>
</dbReference>
<organism evidence="8 9">
    <name type="scientific">Lysinibacillus macroides</name>
    <dbReference type="NCBI Taxonomy" id="33935"/>
    <lineage>
        <taxon>Bacteria</taxon>
        <taxon>Bacillati</taxon>
        <taxon>Bacillota</taxon>
        <taxon>Bacilli</taxon>
        <taxon>Bacillales</taxon>
        <taxon>Bacillaceae</taxon>
        <taxon>Lysinibacillus</taxon>
    </lineage>
</organism>
<dbReference type="Pfam" id="PF08281">
    <property type="entry name" value="Sigma70_r4_2"/>
    <property type="match status" value="1"/>
</dbReference>
<evidence type="ECO:0000313" key="8">
    <source>
        <dbReference type="EMBL" id="KOY81174.1"/>
    </source>
</evidence>
<dbReference type="PANTHER" id="PTHR43133">
    <property type="entry name" value="RNA POLYMERASE ECF-TYPE SIGMA FACTO"/>
    <property type="match status" value="1"/>
</dbReference>
<dbReference type="CDD" id="cd06171">
    <property type="entry name" value="Sigma70_r4"/>
    <property type="match status" value="1"/>
</dbReference>
<keyword evidence="9" id="KW-1185">Reference proteome</keyword>
<evidence type="ECO:0000256" key="5">
    <source>
        <dbReference type="ARBA" id="ARBA00023163"/>
    </source>
</evidence>
<evidence type="ECO:0000256" key="1">
    <source>
        <dbReference type="ARBA" id="ARBA00010641"/>
    </source>
</evidence>